<proteinExistence type="predicted"/>
<gene>
    <name evidence="1" type="ORF">A2W14_00375</name>
</gene>
<evidence type="ECO:0000313" key="2">
    <source>
        <dbReference type="Proteomes" id="UP000176665"/>
    </source>
</evidence>
<evidence type="ECO:0000313" key="1">
    <source>
        <dbReference type="EMBL" id="OGG03281.1"/>
    </source>
</evidence>
<sequence length="454" mass="51030">MNKFILLTLGVILIFAGIMAGLTLKPKNQDYTSLNPKPACVDFDPPNTSNTVIFNGIQYDLIKENAEVIEESKFSEMQKVGDYNGQGLYIMASSDYFGQKSSQDLIFKLKNVALKSPYVFDIYLKDGVAIPDYIRNCKSTGGQVIITQGDESVFPPYSFAASEIPGFSDPQIKSFIYNASNIPFETVKNLTNVVLMGSVSTNKGPLPFYFHMDTGYLIDANTAYTYLPSPNEVPKISKTDQSLQIKRVIPITTRSYSWWTPSCKPAIYLYPTETKKVNVKVNTKGKFTLTIPEYKKEGWTVTANPSGIIKTESGSYPYLYYESIIPNSLISSPESGYVVGMTELPRLFKTLLPKLGLNAVESKEFEDYWESVLPKENYYFVAPMTMSQIDSIEPLEFSPKPDTLIRVRLYFEGLKEKKLVKEPTIITPKREGFTAVEWGGMLKVDKNSTFVCSQ</sequence>
<dbReference type="Proteomes" id="UP000176665">
    <property type="component" value="Unassembled WGS sequence"/>
</dbReference>
<name>A0A1F5YSU1_9BACT</name>
<dbReference type="AlphaFoldDB" id="A0A1F5YSU1"/>
<organism evidence="1 2">
    <name type="scientific">Candidatus Gottesmanbacteria bacterium RBG_16_37_8</name>
    <dbReference type="NCBI Taxonomy" id="1798371"/>
    <lineage>
        <taxon>Bacteria</taxon>
        <taxon>Candidatus Gottesmaniibacteriota</taxon>
    </lineage>
</organism>
<dbReference type="EMBL" id="MFJA01000034">
    <property type="protein sequence ID" value="OGG03281.1"/>
    <property type="molecule type" value="Genomic_DNA"/>
</dbReference>
<protein>
    <submittedName>
        <fullName evidence="1">Uncharacterized protein</fullName>
    </submittedName>
</protein>
<comment type="caution">
    <text evidence="1">The sequence shown here is derived from an EMBL/GenBank/DDBJ whole genome shotgun (WGS) entry which is preliminary data.</text>
</comment>
<dbReference type="STRING" id="1798371.A2W14_00375"/>
<reference evidence="1 2" key="1">
    <citation type="journal article" date="2016" name="Nat. Commun.">
        <title>Thousands of microbial genomes shed light on interconnected biogeochemical processes in an aquifer system.</title>
        <authorList>
            <person name="Anantharaman K."/>
            <person name="Brown C.T."/>
            <person name="Hug L.A."/>
            <person name="Sharon I."/>
            <person name="Castelle C.J."/>
            <person name="Probst A.J."/>
            <person name="Thomas B.C."/>
            <person name="Singh A."/>
            <person name="Wilkins M.J."/>
            <person name="Karaoz U."/>
            <person name="Brodie E.L."/>
            <person name="Williams K.H."/>
            <person name="Hubbard S.S."/>
            <person name="Banfield J.F."/>
        </authorList>
    </citation>
    <scope>NUCLEOTIDE SEQUENCE [LARGE SCALE GENOMIC DNA]</scope>
</reference>
<accession>A0A1F5YSU1</accession>